<dbReference type="RefSeq" id="WP_302884026.1">
    <property type="nucleotide sequence ID" value="NZ_JAUMIT010000003.1"/>
</dbReference>
<keyword evidence="2" id="KW-1185">Reference proteome</keyword>
<name>A0ABT8VS23_9FLAO</name>
<dbReference type="EMBL" id="JAUMIT010000003">
    <property type="protein sequence ID" value="MDO3694773.1"/>
    <property type="molecule type" value="Genomic_DNA"/>
</dbReference>
<sequence>MKKLLLLICISFCALSFTIYQTNFLNLIEKKLNDYSKNHYPEKVYIQTDKPFYALDDDLWFTSYLVNGITHQKTNKSNILHVELINPKDSIVAKRTLFVENISVAGDFKIENNWATGKYLLRGYTTYMKNHGIENFFQKEIPIYRVTKDSIVNTDTVVTSTNIKKINKPEISFYPEGGYLINNLTNRVVFKIKTPSFYNNFKAVLKDKSGKEIKQIESIEYGLGNFIFKPEANNSYYISTIVNEKEYKYQLPKALNKGYVLSVTNTANSIIINAKSTTENGLKDTYLVAHERGTLLFNKYEKTNKKSYIVSIPSNSLVDGVVNITLFDNDGHPVAERAVFVNNTEDKLELNIQTNKSTYDSRKKITLNLNVRNKQGISVPSTLSMSVRDLKAYPYNTRTANIKTYLLLNSDLRGTIEDPNYFFEKENDSKRKYLLDLVMMTHGWKRFTWQELLNSKDSIQKYKPEEGLFISGTIKKLKKPYTPHKGPVRLTFLGEMFAQVPTKISDSLGHFQFGPYGFLDTIPMLLESRLNNFNNKEASSRNVVILLDKPKASPKINRTQNSTELSSKIKEKENFVKVTQYIKQLKFEYNQEVQKLKAVELIAKKETEESKRNEEMNRRTSYGSVGLGGSKRLDINSLDKVGSLSAYQLLMRLGGIYFSQGNLFLIRTQSQPQILLDGMEIDADLLRSINSDEISFIDILVGADANLVTVGGGNGVIAIYSKSGNEGSKNIKRKPGIINFDAVGFYTARKFYAPDHINGFEELNKKDVRTTLHWEPIIKIFDQEDTEISFFTSDIKSDYIIEVEGISANGQPIHAIKTFNVE</sequence>
<gene>
    <name evidence="1" type="ORF">QVZ41_07955</name>
</gene>
<dbReference type="Proteomes" id="UP001168642">
    <property type="component" value="Unassembled WGS sequence"/>
</dbReference>
<reference evidence="1" key="1">
    <citation type="submission" date="2023-07" db="EMBL/GenBank/DDBJ databases">
        <title>Wenyingzhuangia sp. chi5 genome sequencing and assembly.</title>
        <authorList>
            <person name="Park S."/>
        </authorList>
    </citation>
    <scope>NUCLEOTIDE SEQUENCE</scope>
    <source>
        <strain evidence="1">Chi5</strain>
    </source>
</reference>
<dbReference type="SUPFAM" id="SSF56935">
    <property type="entry name" value="Porins"/>
    <property type="match status" value="1"/>
</dbReference>
<comment type="caution">
    <text evidence="1">The sequence shown here is derived from an EMBL/GenBank/DDBJ whole genome shotgun (WGS) entry which is preliminary data.</text>
</comment>
<protein>
    <submittedName>
        <fullName evidence="1">Plug domain-containing protein</fullName>
    </submittedName>
</protein>
<evidence type="ECO:0000313" key="1">
    <source>
        <dbReference type="EMBL" id="MDO3694773.1"/>
    </source>
</evidence>
<proteinExistence type="predicted"/>
<accession>A0ABT8VS23</accession>
<organism evidence="1 2">
    <name type="scientific">Wenyingzhuangia gilva</name>
    <dbReference type="NCBI Taxonomy" id="3057677"/>
    <lineage>
        <taxon>Bacteria</taxon>
        <taxon>Pseudomonadati</taxon>
        <taxon>Bacteroidota</taxon>
        <taxon>Flavobacteriia</taxon>
        <taxon>Flavobacteriales</taxon>
        <taxon>Flavobacteriaceae</taxon>
        <taxon>Wenyingzhuangia</taxon>
    </lineage>
</organism>
<dbReference type="Gene3D" id="2.60.40.1930">
    <property type="match status" value="1"/>
</dbReference>
<evidence type="ECO:0000313" key="2">
    <source>
        <dbReference type="Proteomes" id="UP001168642"/>
    </source>
</evidence>